<evidence type="ECO:0000313" key="1">
    <source>
        <dbReference type="EMBL" id="RSI88453.1"/>
    </source>
</evidence>
<accession>A0A428D8C9</accession>
<dbReference type="AlphaFoldDB" id="A0A428D8C9"/>
<protein>
    <recommendedName>
        <fullName evidence="3">Phage tail protein</fullName>
    </recommendedName>
</protein>
<gene>
    <name evidence="1" type="ORF">D8849_01985</name>
</gene>
<sequence>MVRGYAVNFNGRNSFDDMRLILSGIEIGIPDKKKVVVTIPFSNESYDFSSVYGGQLYEQRTIKCKFELHSSVTTPKLSLMTLRTQVVNWLFGTTGLTRFEYEGLPGYYFLAEVQQNATFETLWKNGVLEIPFTAYPFMISQKAEGSDIWDDFNFELDAFQDISFVVEGALDILLVNTGISLARPEINSTSSMTLTMRNQQFSIVPGSRVYDFFTLEKENKIHVEGNGRISFKWFKELI</sequence>
<evidence type="ECO:0008006" key="3">
    <source>
        <dbReference type="Google" id="ProtNLM"/>
    </source>
</evidence>
<proteinExistence type="predicted"/>
<reference evidence="1 2" key="1">
    <citation type="submission" date="2018-11" db="EMBL/GenBank/DDBJ databases">
        <title>Species Designations Belie Phenotypic and Genotypic Heterogeneity in Oral Streptococci.</title>
        <authorList>
            <person name="Velsko I."/>
        </authorList>
    </citation>
    <scope>NUCLEOTIDE SEQUENCE [LARGE SCALE GENOMIC DNA]</scope>
    <source>
        <strain evidence="1 2">KLC01</strain>
    </source>
</reference>
<organism evidence="1 2">
    <name type="scientific">Streptococcus mitis</name>
    <dbReference type="NCBI Taxonomy" id="28037"/>
    <lineage>
        <taxon>Bacteria</taxon>
        <taxon>Bacillati</taxon>
        <taxon>Bacillota</taxon>
        <taxon>Bacilli</taxon>
        <taxon>Lactobacillales</taxon>
        <taxon>Streptococcaceae</taxon>
        <taxon>Streptococcus</taxon>
        <taxon>Streptococcus mitis group</taxon>
    </lineage>
</organism>
<dbReference type="Proteomes" id="UP000278063">
    <property type="component" value="Unassembled WGS sequence"/>
</dbReference>
<dbReference type="EMBL" id="RJNW01000001">
    <property type="protein sequence ID" value="RSI88453.1"/>
    <property type="molecule type" value="Genomic_DNA"/>
</dbReference>
<dbReference type="Gene3D" id="2.40.30.200">
    <property type="match status" value="1"/>
</dbReference>
<comment type="caution">
    <text evidence="1">The sequence shown here is derived from an EMBL/GenBank/DDBJ whole genome shotgun (WGS) entry which is preliminary data.</text>
</comment>
<dbReference type="RefSeq" id="WP_125386036.1">
    <property type="nucleotide sequence ID" value="NZ_RJNW01000001.1"/>
</dbReference>
<name>A0A428D8C9_STRMT</name>
<evidence type="ECO:0000313" key="2">
    <source>
        <dbReference type="Proteomes" id="UP000278063"/>
    </source>
</evidence>